<proteinExistence type="predicted"/>
<protein>
    <submittedName>
        <fullName evidence="1">Uncharacterized protein</fullName>
    </submittedName>
</protein>
<reference evidence="2" key="1">
    <citation type="submission" date="2020-09" db="EMBL/GenBank/DDBJ databases">
        <title>Sphingomonas sp., a new species isolated from pork steak.</title>
        <authorList>
            <person name="Heidler von Heilborn D."/>
        </authorList>
    </citation>
    <scope>NUCLEOTIDE SEQUENCE [LARGE SCALE GENOMIC DNA]</scope>
</reference>
<keyword evidence="2" id="KW-1185">Reference proteome</keyword>
<accession>A0A974S5Z4</accession>
<gene>
    <name evidence="1" type="ORF">H5J25_00260</name>
</gene>
<evidence type="ECO:0000313" key="1">
    <source>
        <dbReference type="EMBL" id="QQV79182.1"/>
    </source>
</evidence>
<dbReference type="KEGG" id="sari:H5J25_00260"/>
<dbReference type="AlphaFoldDB" id="A0A974S5Z4"/>
<dbReference type="EMBL" id="CP061035">
    <property type="protein sequence ID" value="QQV79182.1"/>
    <property type="molecule type" value="Genomic_DNA"/>
</dbReference>
<sequence length="142" mass="16178">MHQDRDSVVRTRKPEPLSGCINHYLPAFVSSNPRDLSLWWRSISRCLRRNIDVLTNARVDTEVSALRSEEFRSSAVRKSSSKRSMTVLSARLALMQRSMRALERFLTWLNQTRFPSPQFSDSGFMPVEEAGMDGASIIGRSS</sequence>
<dbReference type="Proteomes" id="UP000595894">
    <property type="component" value="Chromosome"/>
</dbReference>
<organism evidence="1 2">
    <name type="scientific">Sphingomonas aliaeris</name>
    <dbReference type="NCBI Taxonomy" id="2759526"/>
    <lineage>
        <taxon>Bacteria</taxon>
        <taxon>Pseudomonadati</taxon>
        <taxon>Pseudomonadota</taxon>
        <taxon>Alphaproteobacteria</taxon>
        <taxon>Sphingomonadales</taxon>
        <taxon>Sphingomonadaceae</taxon>
        <taxon>Sphingomonas</taxon>
    </lineage>
</organism>
<evidence type="ECO:0000313" key="2">
    <source>
        <dbReference type="Proteomes" id="UP000595894"/>
    </source>
</evidence>
<name>A0A974S5Z4_9SPHN</name>